<dbReference type="STRING" id="43989.cce_0099"/>
<gene>
    <name evidence="1" type="primary">nblA1</name>
    <name evidence="1" type="ordered locus">cce_0099</name>
</gene>
<dbReference type="AlphaFoldDB" id="B1WZ85"/>
<keyword evidence="2" id="KW-1185">Reference proteome</keyword>
<sequence length="62" mass="7624">MEFIMDAKTFELSMEQQFQLQCLQQEFQDLEREQVIDYLIDTMQQIMARDNLIRDLMKNDLF</sequence>
<dbReference type="Gene3D" id="1.10.287.670">
    <property type="entry name" value="Phycobilisome degradation protein NblA"/>
    <property type="match status" value="1"/>
</dbReference>
<dbReference type="SUPFAM" id="SSF109859">
    <property type="entry name" value="NblA-like"/>
    <property type="match status" value="1"/>
</dbReference>
<dbReference type="InterPro" id="IPR007574">
    <property type="entry name" value="NblA"/>
</dbReference>
<proteinExistence type="predicted"/>
<accession>B1WZ85</accession>
<dbReference type="HOGENOM" id="CLU_185251_2_0_3"/>
<evidence type="ECO:0000313" key="2">
    <source>
        <dbReference type="Proteomes" id="UP000001203"/>
    </source>
</evidence>
<dbReference type="eggNOG" id="ENOG5030QC1">
    <property type="taxonomic scope" value="Bacteria"/>
</dbReference>
<evidence type="ECO:0000313" key="1">
    <source>
        <dbReference type="EMBL" id="ACB49451.1"/>
    </source>
</evidence>
<dbReference type="Proteomes" id="UP000001203">
    <property type="component" value="Chromosome circular"/>
</dbReference>
<reference evidence="1 2" key="1">
    <citation type="journal article" date="2008" name="Proc. Natl. Acad. Sci. U.S.A.">
        <title>The genome of Cyanothece 51142, a unicellular diazotrophic cyanobacterium important in the marine nitrogen cycle.</title>
        <authorList>
            <person name="Welsh E.A."/>
            <person name="Liberton M."/>
            <person name="Stoeckel J."/>
            <person name="Loh T."/>
            <person name="Elvitigala T."/>
            <person name="Wang C."/>
            <person name="Wollam A."/>
            <person name="Fulton R.S."/>
            <person name="Clifton S.W."/>
            <person name="Jacobs J.M."/>
            <person name="Aurora R."/>
            <person name="Ghosh B.K."/>
            <person name="Sherman L.A."/>
            <person name="Smith R.D."/>
            <person name="Wilson R.K."/>
            <person name="Pakrasi H.B."/>
        </authorList>
    </citation>
    <scope>NUCLEOTIDE SEQUENCE [LARGE SCALE GENOMIC DNA]</scope>
    <source>
        <strain evidence="2">ATCC 51142 / BH68</strain>
    </source>
</reference>
<protein>
    <submittedName>
        <fullName evidence="1">Probable phycobilisome degradation protein</fullName>
    </submittedName>
</protein>
<dbReference type="KEGG" id="cyt:cce_0099"/>
<organism evidence="1 2">
    <name type="scientific">Crocosphaera subtropica (strain ATCC 51142 / BH68)</name>
    <name type="common">Cyanothece sp. (strain ATCC 51142)</name>
    <dbReference type="NCBI Taxonomy" id="43989"/>
    <lineage>
        <taxon>Bacteria</taxon>
        <taxon>Bacillati</taxon>
        <taxon>Cyanobacteriota</taxon>
        <taxon>Cyanophyceae</taxon>
        <taxon>Oscillatoriophycideae</taxon>
        <taxon>Chroococcales</taxon>
        <taxon>Aphanothecaceae</taxon>
        <taxon>Crocosphaera</taxon>
        <taxon>Crocosphaera subtropica</taxon>
    </lineage>
</organism>
<name>B1WZ85_CROS5</name>
<dbReference type="EMBL" id="CP000806">
    <property type="protein sequence ID" value="ACB49451.1"/>
    <property type="molecule type" value="Genomic_DNA"/>
</dbReference>
<dbReference type="InterPro" id="IPR036904">
    <property type="entry name" value="NblA_sf"/>
</dbReference>
<dbReference type="Pfam" id="PF04485">
    <property type="entry name" value="NblA"/>
    <property type="match status" value="1"/>
</dbReference>